<protein>
    <recommendedName>
        <fullName evidence="7">HTH-type transcriptional regulator TtuA</fullName>
    </recommendedName>
    <alternativeName>
        <fullName evidence="8">Tartrate utilization transcriptional regulator</fullName>
    </alternativeName>
</protein>
<dbReference type="GO" id="GO:0003700">
    <property type="term" value="F:DNA-binding transcription factor activity"/>
    <property type="evidence" value="ECO:0007669"/>
    <property type="project" value="InterPro"/>
</dbReference>
<dbReference type="KEGG" id="rgr:FZ934_25300"/>
<dbReference type="OrthoDB" id="9775392at2"/>
<evidence type="ECO:0000256" key="6">
    <source>
        <dbReference type="ARBA" id="ARBA00054626"/>
    </source>
</evidence>
<dbReference type="InterPro" id="IPR000847">
    <property type="entry name" value="LysR_HTH_N"/>
</dbReference>
<evidence type="ECO:0000256" key="4">
    <source>
        <dbReference type="ARBA" id="ARBA00023159"/>
    </source>
</evidence>
<geneLocation type="plasmid" evidence="10 11">
    <name>unnamed</name>
</geneLocation>
<dbReference type="Gene3D" id="1.10.10.10">
    <property type="entry name" value="Winged helix-like DNA-binding domain superfamily/Winged helix DNA-binding domain"/>
    <property type="match status" value="1"/>
</dbReference>
<comment type="function">
    <text evidence="6">Transcriptional regulator of the ttuABCDE tartrate utilization operon.</text>
</comment>
<reference evidence="10 11" key="1">
    <citation type="submission" date="2019-08" db="EMBL/GenBank/DDBJ databases">
        <title>Prosopis cineraria nodule microbiome.</title>
        <authorList>
            <person name="Ali R."/>
            <person name="Chaluvadi S.R."/>
            <person name="Wang X."/>
        </authorList>
    </citation>
    <scope>NUCLEOTIDE SEQUENCE [LARGE SCALE GENOMIC DNA]</scope>
    <source>
        <strain evidence="10 11">BG7</strain>
        <plasmid evidence="10 11">unnamed</plasmid>
    </source>
</reference>
<evidence type="ECO:0000256" key="5">
    <source>
        <dbReference type="ARBA" id="ARBA00023163"/>
    </source>
</evidence>
<keyword evidence="11" id="KW-1185">Reference proteome</keyword>
<evidence type="ECO:0000313" key="11">
    <source>
        <dbReference type="Proteomes" id="UP000326881"/>
    </source>
</evidence>
<dbReference type="AlphaFoldDB" id="A0A5Q0CGX0"/>
<evidence type="ECO:0000256" key="1">
    <source>
        <dbReference type="ARBA" id="ARBA00009437"/>
    </source>
</evidence>
<dbReference type="Pfam" id="PF03466">
    <property type="entry name" value="LysR_substrate"/>
    <property type="match status" value="1"/>
</dbReference>
<dbReference type="CDD" id="cd08411">
    <property type="entry name" value="PBP2_OxyR"/>
    <property type="match status" value="1"/>
</dbReference>
<dbReference type="RefSeq" id="WP_153273519.1">
    <property type="nucleotide sequence ID" value="NZ_CP043499.1"/>
</dbReference>
<evidence type="ECO:0000259" key="9">
    <source>
        <dbReference type="PROSITE" id="PS50931"/>
    </source>
</evidence>
<dbReference type="InterPro" id="IPR036388">
    <property type="entry name" value="WH-like_DNA-bd_sf"/>
</dbReference>
<dbReference type="Gene3D" id="3.40.190.10">
    <property type="entry name" value="Periplasmic binding protein-like II"/>
    <property type="match status" value="2"/>
</dbReference>
<dbReference type="PRINTS" id="PR00039">
    <property type="entry name" value="HTHLYSR"/>
</dbReference>
<dbReference type="PROSITE" id="PS50931">
    <property type="entry name" value="HTH_LYSR"/>
    <property type="match status" value="1"/>
</dbReference>
<accession>A0A5Q0CGX0</accession>
<dbReference type="FunFam" id="1.10.10.10:FF:000001">
    <property type="entry name" value="LysR family transcriptional regulator"/>
    <property type="match status" value="1"/>
</dbReference>
<dbReference type="Proteomes" id="UP000326881">
    <property type="component" value="Plasmid unnamed"/>
</dbReference>
<evidence type="ECO:0000256" key="2">
    <source>
        <dbReference type="ARBA" id="ARBA00023015"/>
    </source>
</evidence>
<dbReference type="EMBL" id="CP043499">
    <property type="protein sequence ID" value="QFY63560.1"/>
    <property type="molecule type" value="Genomic_DNA"/>
</dbReference>
<evidence type="ECO:0000256" key="3">
    <source>
        <dbReference type="ARBA" id="ARBA00023125"/>
    </source>
</evidence>
<organism evidence="10 11">
    <name type="scientific">Rhizobium grahamii</name>
    <dbReference type="NCBI Taxonomy" id="1120045"/>
    <lineage>
        <taxon>Bacteria</taxon>
        <taxon>Pseudomonadati</taxon>
        <taxon>Pseudomonadota</taxon>
        <taxon>Alphaproteobacteria</taxon>
        <taxon>Hyphomicrobiales</taxon>
        <taxon>Rhizobiaceae</taxon>
        <taxon>Rhizobium/Agrobacterium group</taxon>
        <taxon>Rhizobium</taxon>
    </lineage>
</organism>
<name>A0A5Q0CGX0_9HYPH</name>
<keyword evidence="5" id="KW-0804">Transcription</keyword>
<comment type="similarity">
    <text evidence="1">Belongs to the LysR transcriptional regulatory family.</text>
</comment>
<dbReference type="InterPro" id="IPR005119">
    <property type="entry name" value="LysR_subst-bd"/>
</dbReference>
<keyword evidence="3" id="KW-0238">DNA-binding</keyword>
<dbReference type="GO" id="GO:0003677">
    <property type="term" value="F:DNA binding"/>
    <property type="evidence" value="ECO:0007669"/>
    <property type="project" value="UniProtKB-KW"/>
</dbReference>
<keyword evidence="10" id="KW-0614">Plasmid</keyword>
<dbReference type="GO" id="GO:0032993">
    <property type="term" value="C:protein-DNA complex"/>
    <property type="evidence" value="ECO:0007669"/>
    <property type="project" value="TreeGrafter"/>
</dbReference>
<keyword evidence="4" id="KW-0010">Activator</keyword>
<evidence type="ECO:0000256" key="7">
    <source>
        <dbReference type="ARBA" id="ARBA00067332"/>
    </source>
</evidence>
<proteinExistence type="inferred from homology"/>
<dbReference type="PANTHER" id="PTHR30346:SF26">
    <property type="entry name" value="HYDROGEN PEROXIDE-INDUCIBLE GENES ACTIVATOR"/>
    <property type="match status" value="1"/>
</dbReference>
<evidence type="ECO:0000313" key="10">
    <source>
        <dbReference type="EMBL" id="QFY63560.1"/>
    </source>
</evidence>
<dbReference type="InterPro" id="IPR036390">
    <property type="entry name" value="WH_DNA-bd_sf"/>
</dbReference>
<dbReference type="PANTHER" id="PTHR30346">
    <property type="entry name" value="TRANSCRIPTIONAL DUAL REGULATOR HCAR-RELATED"/>
    <property type="match status" value="1"/>
</dbReference>
<evidence type="ECO:0000256" key="8">
    <source>
        <dbReference type="ARBA" id="ARBA00083243"/>
    </source>
</evidence>
<keyword evidence="2" id="KW-0805">Transcription regulation</keyword>
<gene>
    <name evidence="10" type="ORF">FZ934_25300</name>
</gene>
<dbReference type="SUPFAM" id="SSF53850">
    <property type="entry name" value="Periplasmic binding protein-like II"/>
    <property type="match status" value="1"/>
</dbReference>
<sequence length="314" mass="34551">MTLRELEYLIALAEHRHFGKAAEVCLVTQPTLSIQIRKLEEALGAPLIERTPRAVMLTPFGQDAVERARRIMAEIGEMKAAALRSQNPGCGTLKLGIFPTLGPYLLPHVVPRLRAAFPDLETLLTEEKSDSLLMRLRDGTLDPAILALPVNDERLKSELLFEERFLLAVPAAHRLAKRTHLSLNELQGLDLMLLEDGHCLRDQALDVCRLSGASERASFRATSLETLRQMVSADVGITLLPELATHYPVRGNIRLLNFEDDSPSRQLALFWRSGSAMGGFLKDVAALVREVAQDLLAEAPDGQSVTRLRAGAAG</sequence>
<dbReference type="Pfam" id="PF00126">
    <property type="entry name" value="HTH_1"/>
    <property type="match status" value="1"/>
</dbReference>
<dbReference type="SUPFAM" id="SSF46785">
    <property type="entry name" value="Winged helix' DNA-binding domain"/>
    <property type="match status" value="1"/>
</dbReference>
<feature type="domain" description="HTH lysR-type" evidence="9">
    <location>
        <begin position="1"/>
        <end position="58"/>
    </location>
</feature>